<comment type="subcellular location">
    <subcellularLocation>
        <location evidence="1">Membrane</location>
        <topology evidence="1">Multi-pass membrane protein</topology>
    </subcellularLocation>
</comment>
<dbReference type="EMBL" id="FNTL01000005">
    <property type="protein sequence ID" value="SEE82855.1"/>
    <property type="molecule type" value="Genomic_DNA"/>
</dbReference>
<feature type="transmembrane region" description="Helical" evidence="5">
    <location>
        <begin position="12"/>
        <end position="30"/>
    </location>
</feature>
<evidence type="ECO:0000256" key="5">
    <source>
        <dbReference type="SAM" id="Phobius"/>
    </source>
</evidence>
<dbReference type="GO" id="GO:0016020">
    <property type="term" value="C:membrane"/>
    <property type="evidence" value="ECO:0007669"/>
    <property type="project" value="UniProtKB-SubCell"/>
</dbReference>
<evidence type="ECO:0000313" key="7">
    <source>
        <dbReference type="Proteomes" id="UP000183407"/>
    </source>
</evidence>
<dbReference type="InterPro" id="IPR002657">
    <property type="entry name" value="BilAc:Na_symport/Acr3"/>
</dbReference>
<dbReference type="PANTHER" id="PTHR10361">
    <property type="entry name" value="SODIUM-BILE ACID COTRANSPORTER"/>
    <property type="match status" value="1"/>
</dbReference>
<proteinExistence type="predicted"/>
<dbReference type="PANTHER" id="PTHR10361:SF28">
    <property type="entry name" value="P3 PROTEIN-RELATED"/>
    <property type="match status" value="1"/>
</dbReference>
<organism evidence="6 7">
    <name type="scientific">Rhodococcus jostii</name>
    <dbReference type="NCBI Taxonomy" id="132919"/>
    <lineage>
        <taxon>Bacteria</taxon>
        <taxon>Bacillati</taxon>
        <taxon>Actinomycetota</taxon>
        <taxon>Actinomycetes</taxon>
        <taxon>Mycobacteriales</taxon>
        <taxon>Nocardiaceae</taxon>
        <taxon>Rhodococcus</taxon>
    </lineage>
</organism>
<feature type="transmembrane region" description="Helical" evidence="5">
    <location>
        <begin position="191"/>
        <end position="218"/>
    </location>
</feature>
<keyword evidence="2 5" id="KW-0812">Transmembrane</keyword>
<evidence type="ECO:0000256" key="2">
    <source>
        <dbReference type="ARBA" id="ARBA00022692"/>
    </source>
</evidence>
<dbReference type="InterPro" id="IPR004710">
    <property type="entry name" value="Bilac:Na_transpt"/>
</dbReference>
<feature type="transmembrane region" description="Helical" evidence="5">
    <location>
        <begin position="127"/>
        <end position="146"/>
    </location>
</feature>
<feature type="transmembrane region" description="Helical" evidence="5">
    <location>
        <begin position="224"/>
        <end position="244"/>
    </location>
</feature>
<feature type="transmembrane region" description="Helical" evidence="5">
    <location>
        <begin position="98"/>
        <end position="120"/>
    </location>
</feature>
<dbReference type="Pfam" id="PF01758">
    <property type="entry name" value="SBF"/>
    <property type="match status" value="1"/>
</dbReference>
<dbReference type="Gene3D" id="1.20.1530.20">
    <property type="match status" value="1"/>
</dbReference>
<evidence type="ECO:0000313" key="6">
    <source>
        <dbReference type="EMBL" id="SEE82855.1"/>
    </source>
</evidence>
<dbReference type="OrthoDB" id="9806785at2"/>
<feature type="transmembrane region" description="Helical" evidence="5">
    <location>
        <begin position="166"/>
        <end position="184"/>
    </location>
</feature>
<keyword evidence="3 5" id="KW-1133">Transmembrane helix</keyword>
<reference evidence="7" key="1">
    <citation type="submission" date="2016-10" db="EMBL/GenBank/DDBJ databases">
        <authorList>
            <person name="Varghese N."/>
        </authorList>
    </citation>
    <scope>NUCLEOTIDE SEQUENCE [LARGE SCALE GENOMIC DNA]</scope>
    <source>
        <strain evidence="7">DSM 44719</strain>
    </source>
</reference>
<evidence type="ECO:0000256" key="3">
    <source>
        <dbReference type="ARBA" id="ARBA00022989"/>
    </source>
</evidence>
<feature type="transmembrane region" description="Helical" evidence="5">
    <location>
        <begin position="36"/>
        <end position="56"/>
    </location>
</feature>
<name>A0A1H5M0F7_RHOJO</name>
<keyword evidence="4 5" id="KW-0472">Membrane</keyword>
<evidence type="ECO:0000256" key="4">
    <source>
        <dbReference type="ARBA" id="ARBA00023136"/>
    </source>
</evidence>
<sequence>MRYFHAASGVLTKYLSIWIICSAGLALLIPDQLAPIAAYAKYIIMLLMLMMGLTLSPQDFATIAKRPVSVVIGTVCHFTIMPLLALGIATALQLSSDLTIGLVLLGSIASGSASTVMVFIAKGDVALAVALGTLSTFLSIGLTPLLMKLLVGEMITISVASMARDIAQIVLVPIVLGLVIRYAFPKLVRGFMPLVGPISGVAIIVISGGVFAAGNAAFLASGPIIILAVILHNVGGFALGYLGSRATGRSFRETRAITLEVGMQNAGLASALANTYFSPAAALPSAIAGSWHVISGAILARFWASRTESEDRRTSTGVAADVREGTSGVLAQE</sequence>
<dbReference type="Proteomes" id="UP000183407">
    <property type="component" value="Unassembled WGS sequence"/>
</dbReference>
<protein>
    <submittedName>
        <fullName evidence="6">Bile acid:Na+ symporter, BASS family</fullName>
    </submittedName>
</protein>
<accession>A0A1H5M0F7</accession>
<gene>
    <name evidence="6" type="ORF">SAMN04490220_8566</name>
</gene>
<dbReference type="AlphaFoldDB" id="A0A1H5M0F7"/>
<feature type="transmembrane region" description="Helical" evidence="5">
    <location>
        <begin position="68"/>
        <end position="92"/>
    </location>
</feature>
<dbReference type="RefSeq" id="WP_073361454.1">
    <property type="nucleotide sequence ID" value="NZ_FNTL01000005.1"/>
</dbReference>
<evidence type="ECO:0000256" key="1">
    <source>
        <dbReference type="ARBA" id="ARBA00004141"/>
    </source>
</evidence>
<dbReference type="InterPro" id="IPR038770">
    <property type="entry name" value="Na+/solute_symporter_sf"/>
</dbReference>